<dbReference type="SUPFAM" id="SSF144232">
    <property type="entry name" value="HIT/MYND zinc finger-like"/>
    <property type="match status" value="1"/>
</dbReference>
<dbReference type="InterPro" id="IPR002893">
    <property type="entry name" value="Znf_MYND"/>
</dbReference>
<gene>
    <name evidence="6" type="ORF">CTEN210_04308</name>
</gene>
<evidence type="ECO:0000313" key="7">
    <source>
        <dbReference type="Proteomes" id="UP001054902"/>
    </source>
</evidence>
<evidence type="ECO:0000259" key="5">
    <source>
        <dbReference type="PROSITE" id="PS50865"/>
    </source>
</evidence>
<keyword evidence="2 4" id="KW-0863">Zinc-finger</keyword>
<feature type="domain" description="MYND-type" evidence="5">
    <location>
        <begin position="247"/>
        <end position="294"/>
    </location>
</feature>
<evidence type="ECO:0000256" key="1">
    <source>
        <dbReference type="ARBA" id="ARBA00022723"/>
    </source>
</evidence>
<accession>A0AAD3CKM7</accession>
<comment type="caution">
    <text evidence="6">The sequence shown here is derived from an EMBL/GenBank/DDBJ whole genome shotgun (WGS) entry which is preliminary data.</text>
</comment>
<dbReference type="EMBL" id="BLLK01000023">
    <property type="protein sequence ID" value="GFH47832.1"/>
    <property type="molecule type" value="Genomic_DNA"/>
</dbReference>
<evidence type="ECO:0000256" key="3">
    <source>
        <dbReference type="ARBA" id="ARBA00022833"/>
    </source>
</evidence>
<dbReference type="PROSITE" id="PS50865">
    <property type="entry name" value="ZF_MYND_2"/>
    <property type="match status" value="1"/>
</dbReference>
<evidence type="ECO:0000313" key="6">
    <source>
        <dbReference type="EMBL" id="GFH47832.1"/>
    </source>
</evidence>
<sequence length="501" mass="58950">MDELSSPRLSDVEICRIANLDEAFGMSHLDILLRTEEGRETFHEFMMWSLSDKNDLTPKKFGKMAPLMAQVLIEGDISIYDIADKRYEILEKIDERMNIFEMRHCIDLLMEGMTFDNLEIEETFRLHLKEVFVREYCMDLSVRAFAHDSFQEVVSNFSKNRGICLKECPFLGLSKSDFDKRFHEMIRDMVLSTFGEDSPQDPIEKCVAQKYYKRRLRNTKQELWRNTIYAQKIVFDLLKVFPEMHCCWRCRRLHLHCKGKQGKTLICAGCKCAVYCSRQCQVQDWREGKHKECCEKIGLEWSLHEARKRRVGKALRKGRIFTKPIIVNGIERECFLRPSEKLDYFLCRKDSIENARLASMDAFYENVARLACGGTHPIFGDDTISSKLQKEISTPDYEDILSDFDHDSFTEEKITAMLNLAVVLKYQIDVYGRIAASKDFLHCYELSIDHFITLYICYEPLDIHQQTFGYNFYRFSLETELLQKLYLYNKGMGNEDTEKHM</sequence>
<reference evidence="6 7" key="1">
    <citation type="journal article" date="2021" name="Sci. Rep.">
        <title>The genome of the diatom Chaetoceros tenuissimus carries an ancient integrated fragment of an extant virus.</title>
        <authorList>
            <person name="Hongo Y."/>
            <person name="Kimura K."/>
            <person name="Takaki Y."/>
            <person name="Yoshida Y."/>
            <person name="Baba S."/>
            <person name="Kobayashi G."/>
            <person name="Nagasaki K."/>
            <person name="Hano T."/>
            <person name="Tomaru Y."/>
        </authorList>
    </citation>
    <scope>NUCLEOTIDE SEQUENCE [LARGE SCALE GENOMIC DNA]</scope>
    <source>
        <strain evidence="6 7">NIES-3715</strain>
    </source>
</reference>
<dbReference type="Gene3D" id="6.10.140.2220">
    <property type="match status" value="1"/>
</dbReference>
<dbReference type="GO" id="GO:0008270">
    <property type="term" value="F:zinc ion binding"/>
    <property type="evidence" value="ECO:0007669"/>
    <property type="project" value="UniProtKB-KW"/>
</dbReference>
<keyword evidence="7" id="KW-1185">Reference proteome</keyword>
<proteinExistence type="predicted"/>
<keyword evidence="1" id="KW-0479">Metal-binding</keyword>
<organism evidence="6 7">
    <name type="scientific">Chaetoceros tenuissimus</name>
    <dbReference type="NCBI Taxonomy" id="426638"/>
    <lineage>
        <taxon>Eukaryota</taxon>
        <taxon>Sar</taxon>
        <taxon>Stramenopiles</taxon>
        <taxon>Ochrophyta</taxon>
        <taxon>Bacillariophyta</taxon>
        <taxon>Coscinodiscophyceae</taxon>
        <taxon>Chaetocerotophycidae</taxon>
        <taxon>Chaetocerotales</taxon>
        <taxon>Chaetocerotaceae</taxon>
        <taxon>Chaetoceros</taxon>
    </lineage>
</organism>
<evidence type="ECO:0000256" key="4">
    <source>
        <dbReference type="PROSITE-ProRule" id="PRU00134"/>
    </source>
</evidence>
<protein>
    <recommendedName>
        <fullName evidence="5">MYND-type domain-containing protein</fullName>
    </recommendedName>
</protein>
<keyword evidence="3" id="KW-0862">Zinc</keyword>
<dbReference type="Proteomes" id="UP001054902">
    <property type="component" value="Unassembled WGS sequence"/>
</dbReference>
<name>A0AAD3CKM7_9STRA</name>
<evidence type="ECO:0000256" key="2">
    <source>
        <dbReference type="ARBA" id="ARBA00022771"/>
    </source>
</evidence>
<dbReference type="AlphaFoldDB" id="A0AAD3CKM7"/>